<evidence type="ECO:0000256" key="3">
    <source>
        <dbReference type="ARBA" id="ARBA00020392"/>
    </source>
</evidence>
<name>A0ABS7DEC7_9GAMM</name>
<evidence type="ECO:0000313" key="13">
    <source>
        <dbReference type="Proteomes" id="UP000731465"/>
    </source>
</evidence>
<accession>A0ABS7DEC7</accession>
<dbReference type="PANTHER" id="PTHR38786:SF1">
    <property type="entry name" value="FLAGELLAR FLIJ PROTEIN"/>
    <property type="match status" value="1"/>
</dbReference>
<evidence type="ECO:0000256" key="8">
    <source>
        <dbReference type="ARBA" id="ARBA00022927"/>
    </source>
</evidence>
<keyword evidence="8" id="KW-0653">Protein transport</keyword>
<organism evidence="12 13">
    <name type="scientific">Succinivibrio faecicola</name>
    <dbReference type="NCBI Taxonomy" id="2820300"/>
    <lineage>
        <taxon>Bacteria</taxon>
        <taxon>Pseudomonadati</taxon>
        <taxon>Pseudomonadota</taxon>
        <taxon>Gammaproteobacteria</taxon>
        <taxon>Aeromonadales</taxon>
        <taxon>Succinivibrionaceae</taxon>
        <taxon>Succinivibrio</taxon>
    </lineage>
</organism>
<comment type="caution">
    <text evidence="12">The sequence shown here is derived from an EMBL/GenBank/DDBJ whole genome shotgun (WGS) entry which is preliminary data.</text>
</comment>
<dbReference type="InterPro" id="IPR012823">
    <property type="entry name" value="Flagell_FliJ"/>
</dbReference>
<dbReference type="NCBIfam" id="TIGR02473">
    <property type="entry name" value="flagell_FliJ"/>
    <property type="match status" value="1"/>
</dbReference>
<gene>
    <name evidence="12" type="primary">fliJ</name>
    <name evidence="12" type="ORF">J5V48_01960</name>
</gene>
<keyword evidence="12" id="KW-0969">Cilium</keyword>
<keyword evidence="13" id="KW-1185">Reference proteome</keyword>
<dbReference type="InterPro" id="IPR053716">
    <property type="entry name" value="Flag_assembly_chemotaxis_eff"/>
</dbReference>
<keyword evidence="11" id="KW-0175">Coiled coil</keyword>
<evidence type="ECO:0000256" key="5">
    <source>
        <dbReference type="ARBA" id="ARBA00022475"/>
    </source>
</evidence>
<dbReference type="Pfam" id="PF02050">
    <property type="entry name" value="FliJ"/>
    <property type="match status" value="1"/>
</dbReference>
<keyword evidence="10" id="KW-1006">Bacterial flagellum protein export</keyword>
<feature type="coiled-coil region" evidence="11">
    <location>
        <begin position="73"/>
        <end position="130"/>
    </location>
</feature>
<comment type="similarity">
    <text evidence="2">Belongs to the FliJ family.</text>
</comment>
<dbReference type="EMBL" id="JAGFNY010000003">
    <property type="protein sequence ID" value="MBW7569652.1"/>
    <property type="molecule type" value="Genomic_DNA"/>
</dbReference>
<keyword evidence="12" id="KW-0966">Cell projection</keyword>
<keyword evidence="4" id="KW-0813">Transport</keyword>
<comment type="subcellular location">
    <subcellularLocation>
        <location evidence="1">Cell membrane</location>
        <topology evidence="1">Peripheral membrane protein</topology>
        <orientation evidence="1">Cytoplasmic side</orientation>
    </subcellularLocation>
</comment>
<evidence type="ECO:0000256" key="11">
    <source>
        <dbReference type="SAM" id="Coils"/>
    </source>
</evidence>
<proteinExistence type="inferred from homology"/>
<evidence type="ECO:0000313" key="12">
    <source>
        <dbReference type="EMBL" id="MBW7569652.1"/>
    </source>
</evidence>
<sequence>MSSDKSLLLVLDLRKKAEEEALRMWSDARKAVQSFKDQLAQLEQFAKIYEVEMQSKSKNGLDMTMYQSYVQFLDKLEKIKVRQENGLKQLELQEQRAQQFYLEKQKERKIIESLLEKHKIQRRIKEAKAEQKLADDLVSSKHARLVMNKNN</sequence>
<dbReference type="Proteomes" id="UP000731465">
    <property type="component" value="Unassembled WGS sequence"/>
</dbReference>
<dbReference type="InterPro" id="IPR052570">
    <property type="entry name" value="FliJ"/>
</dbReference>
<reference evidence="12 13" key="1">
    <citation type="submission" date="2021-03" db="EMBL/GenBank/DDBJ databases">
        <title>Succinivibrio sp. nov. isolated from feces of cow.</title>
        <authorList>
            <person name="Choi J.-Y."/>
        </authorList>
    </citation>
    <scope>NUCLEOTIDE SEQUENCE [LARGE SCALE GENOMIC DNA]</scope>
    <source>
        <strain evidence="12 13">AGMB01872</strain>
    </source>
</reference>
<evidence type="ECO:0000256" key="4">
    <source>
        <dbReference type="ARBA" id="ARBA00022448"/>
    </source>
</evidence>
<evidence type="ECO:0000256" key="1">
    <source>
        <dbReference type="ARBA" id="ARBA00004413"/>
    </source>
</evidence>
<dbReference type="PANTHER" id="PTHR38786">
    <property type="entry name" value="FLAGELLAR FLIJ PROTEIN"/>
    <property type="match status" value="1"/>
</dbReference>
<evidence type="ECO:0000256" key="6">
    <source>
        <dbReference type="ARBA" id="ARBA00022500"/>
    </source>
</evidence>
<dbReference type="RefSeq" id="WP_219936487.1">
    <property type="nucleotide sequence ID" value="NZ_JAGFNY010000003.1"/>
</dbReference>
<evidence type="ECO:0000256" key="2">
    <source>
        <dbReference type="ARBA" id="ARBA00010004"/>
    </source>
</evidence>
<evidence type="ECO:0000256" key="9">
    <source>
        <dbReference type="ARBA" id="ARBA00023136"/>
    </source>
</evidence>
<evidence type="ECO:0000256" key="7">
    <source>
        <dbReference type="ARBA" id="ARBA00022795"/>
    </source>
</evidence>
<protein>
    <recommendedName>
        <fullName evidence="3">Flagellar FliJ protein</fullName>
    </recommendedName>
</protein>
<keyword evidence="12" id="KW-0282">Flagellum</keyword>
<keyword evidence="7" id="KW-1005">Bacterial flagellum biogenesis</keyword>
<evidence type="ECO:0000256" key="10">
    <source>
        <dbReference type="ARBA" id="ARBA00023225"/>
    </source>
</evidence>
<dbReference type="Gene3D" id="1.10.287.1700">
    <property type="match status" value="1"/>
</dbReference>
<keyword evidence="9" id="KW-0472">Membrane</keyword>
<keyword evidence="5" id="KW-1003">Cell membrane</keyword>
<keyword evidence="6" id="KW-0145">Chemotaxis</keyword>